<evidence type="ECO:0000256" key="11">
    <source>
        <dbReference type="ARBA" id="ARBA00023242"/>
    </source>
</evidence>
<dbReference type="PANTHER" id="PTHR12461:SF106">
    <property type="entry name" value="BIFUNCTIONAL PEPTIDASE AND ARGINYL-HYDROXYLASE JMJD5"/>
    <property type="match status" value="1"/>
</dbReference>
<dbReference type="Ensembl" id="ENSHHUT00000050839.1">
    <property type="protein sequence ID" value="ENSHHUP00000049060.1"/>
    <property type="gene ID" value="ENSHHUG00000029727.1"/>
</dbReference>
<dbReference type="GO" id="GO:0046872">
    <property type="term" value="F:metal ion binding"/>
    <property type="evidence" value="ECO:0007669"/>
    <property type="project" value="UniProtKB-KW"/>
</dbReference>
<evidence type="ECO:0000256" key="4">
    <source>
        <dbReference type="ARBA" id="ARBA00022853"/>
    </source>
</evidence>
<dbReference type="Pfam" id="PF24472">
    <property type="entry name" value="ARM_KDM8_N"/>
    <property type="match status" value="1"/>
</dbReference>
<name>A0A4W5NIE1_9TELE</name>
<dbReference type="AlphaFoldDB" id="A0A4W5NIE1"/>
<evidence type="ECO:0000256" key="5">
    <source>
        <dbReference type="ARBA" id="ARBA00022964"/>
    </source>
</evidence>
<dbReference type="SUPFAM" id="SSF51197">
    <property type="entry name" value="Clavaminate synthase-like"/>
    <property type="match status" value="1"/>
</dbReference>
<dbReference type="GO" id="GO:0048511">
    <property type="term" value="P:rhythmic process"/>
    <property type="evidence" value="ECO:0007669"/>
    <property type="project" value="UniProtKB-KW"/>
</dbReference>
<sequence length="362" mass="41312">MAELWSAISAALPVTEAEFPLDFSEKVEPCVVDVLQRCRQQLYTGREKLNTGTWRDVDKEWRCLYSYGCLFKVAALCRDDASPATVQEAIRTCDLGLLMGAAIMDNILQTFVRILQNEMGKSHSNEEDPSEGVSAKCLWSSRLWQYQGCPSLESFKKDYLDPQKPVILEGIIDHWPAFKKHPWSPLPLPSHSPLDTSTLLTINEFIDRYIVVKDASSLGYLAQHQLIDQVPELKDDIRIPDYCCLGEGDEDDITINAWFGPGGTVSPLHQDPQQNFLAQVSGWKYIRLYSPEDTEKLYPPQLQLLHNTSQVESPDVVRFPEFVKAPYLECVLQPGEVLFIPVKHWHYVRSLELSFSVSFWWS</sequence>
<reference evidence="16" key="1">
    <citation type="submission" date="2018-06" db="EMBL/GenBank/DDBJ databases">
        <title>Genome assembly of Danube salmon.</title>
        <authorList>
            <person name="Macqueen D.J."/>
            <person name="Gundappa M.K."/>
        </authorList>
    </citation>
    <scope>NUCLEOTIDE SEQUENCE [LARGE SCALE GENOMIC DNA]</scope>
</reference>
<keyword evidence="8" id="KW-0805">Transcription regulation</keyword>
<evidence type="ECO:0000256" key="10">
    <source>
        <dbReference type="ARBA" id="ARBA00023163"/>
    </source>
</evidence>
<comment type="cofactor">
    <cofactor evidence="1">
        <name>Fe(2+)</name>
        <dbReference type="ChEBI" id="CHEBI:29033"/>
    </cofactor>
</comment>
<evidence type="ECO:0000256" key="6">
    <source>
        <dbReference type="ARBA" id="ARBA00023002"/>
    </source>
</evidence>
<keyword evidence="11" id="KW-0539">Nucleus</keyword>
<dbReference type="Gene3D" id="2.60.120.650">
    <property type="entry name" value="Cupin"/>
    <property type="match status" value="1"/>
</dbReference>
<dbReference type="Proteomes" id="UP000314982">
    <property type="component" value="Unassembled WGS sequence"/>
</dbReference>
<evidence type="ECO:0000313" key="16">
    <source>
        <dbReference type="Proteomes" id="UP000314982"/>
    </source>
</evidence>
<dbReference type="GO" id="GO:0005634">
    <property type="term" value="C:nucleus"/>
    <property type="evidence" value="ECO:0007669"/>
    <property type="project" value="UniProtKB-SubCell"/>
</dbReference>
<keyword evidence="9" id="KW-0090">Biological rhythms</keyword>
<keyword evidence="7" id="KW-0408">Iron</keyword>
<protein>
    <recommendedName>
        <fullName evidence="13">JmjC domain-containing protein 5</fullName>
    </recommendedName>
</protein>
<keyword evidence="10" id="KW-0804">Transcription</keyword>
<dbReference type="SMART" id="SM00558">
    <property type="entry name" value="JmjC"/>
    <property type="match status" value="1"/>
</dbReference>
<evidence type="ECO:0000313" key="15">
    <source>
        <dbReference type="Ensembl" id="ENSHHUP00000049060.1"/>
    </source>
</evidence>
<keyword evidence="16" id="KW-1185">Reference proteome</keyword>
<organism evidence="15 16">
    <name type="scientific">Hucho hucho</name>
    <name type="common">huchen</name>
    <dbReference type="NCBI Taxonomy" id="62062"/>
    <lineage>
        <taxon>Eukaryota</taxon>
        <taxon>Metazoa</taxon>
        <taxon>Chordata</taxon>
        <taxon>Craniata</taxon>
        <taxon>Vertebrata</taxon>
        <taxon>Euteleostomi</taxon>
        <taxon>Actinopterygii</taxon>
        <taxon>Neopterygii</taxon>
        <taxon>Teleostei</taxon>
        <taxon>Protacanthopterygii</taxon>
        <taxon>Salmoniformes</taxon>
        <taxon>Salmonidae</taxon>
        <taxon>Salmoninae</taxon>
        <taxon>Hucho</taxon>
    </lineage>
</organism>
<dbReference type="Pfam" id="PF13621">
    <property type="entry name" value="Cupin_8"/>
    <property type="match status" value="1"/>
</dbReference>
<evidence type="ECO:0000256" key="1">
    <source>
        <dbReference type="ARBA" id="ARBA00001954"/>
    </source>
</evidence>
<keyword evidence="4" id="KW-0156">Chromatin regulator</keyword>
<feature type="domain" description="JmjC" evidence="14">
    <location>
        <begin position="228"/>
        <end position="362"/>
    </location>
</feature>
<dbReference type="InterPro" id="IPR041667">
    <property type="entry name" value="Cupin_8"/>
</dbReference>
<evidence type="ECO:0000256" key="9">
    <source>
        <dbReference type="ARBA" id="ARBA00023108"/>
    </source>
</evidence>
<keyword evidence="3" id="KW-0479">Metal-binding</keyword>
<dbReference type="PROSITE" id="PS51184">
    <property type="entry name" value="JMJC"/>
    <property type="match status" value="1"/>
</dbReference>
<reference evidence="15" key="3">
    <citation type="submission" date="2025-09" db="UniProtKB">
        <authorList>
            <consortium name="Ensembl"/>
        </authorList>
    </citation>
    <scope>IDENTIFICATION</scope>
</reference>
<dbReference type="InterPro" id="IPR056520">
    <property type="entry name" value="ARM_KDM8_N"/>
</dbReference>
<keyword evidence="6" id="KW-0560">Oxidoreductase</keyword>
<reference evidence="15" key="2">
    <citation type="submission" date="2025-08" db="UniProtKB">
        <authorList>
            <consortium name="Ensembl"/>
        </authorList>
    </citation>
    <scope>IDENTIFICATION</scope>
</reference>
<dbReference type="PANTHER" id="PTHR12461">
    <property type="entry name" value="HYPOXIA-INDUCIBLE FACTOR 1 ALPHA INHIBITOR-RELATED"/>
    <property type="match status" value="1"/>
</dbReference>
<comment type="subcellular location">
    <subcellularLocation>
        <location evidence="2">Nucleus</location>
    </subcellularLocation>
</comment>
<evidence type="ECO:0000256" key="3">
    <source>
        <dbReference type="ARBA" id="ARBA00022723"/>
    </source>
</evidence>
<keyword evidence="12" id="KW-0131">Cell cycle</keyword>
<dbReference type="GO" id="GO:0051864">
    <property type="term" value="F:histone H3K36 demethylase activity"/>
    <property type="evidence" value="ECO:0007669"/>
    <property type="project" value="TreeGrafter"/>
</dbReference>
<accession>A0A4W5NIE1</accession>
<keyword evidence="5" id="KW-0223">Dioxygenase</keyword>
<dbReference type="GeneTree" id="ENSGT00940000158074"/>
<dbReference type="STRING" id="62062.ENSHHUP00000049060"/>
<dbReference type="InterPro" id="IPR003347">
    <property type="entry name" value="JmjC_dom"/>
</dbReference>
<evidence type="ECO:0000256" key="7">
    <source>
        <dbReference type="ARBA" id="ARBA00023004"/>
    </source>
</evidence>
<evidence type="ECO:0000256" key="8">
    <source>
        <dbReference type="ARBA" id="ARBA00023015"/>
    </source>
</evidence>
<evidence type="ECO:0000256" key="2">
    <source>
        <dbReference type="ARBA" id="ARBA00004123"/>
    </source>
</evidence>
<evidence type="ECO:0000259" key="14">
    <source>
        <dbReference type="PROSITE" id="PS51184"/>
    </source>
</evidence>
<evidence type="ECO:0000256" key="13">
    <source>
        <dbReference type="ARBA" id="ARBA00049800"/>
    </source>
</evidence>
<evidence type="ECO:0000256" key="12">
    <source>
        <dbReference type="ARBA" id="ARBA00023306"/>
    </source>
</evidence>
<proteinExistence type="predicted"/>